<keyword evidence="12" id="KW-1185">Reference proteome</keyword>
<dbReference type="SUPFAM" id="SSF52540">
    <property type="entry name" value="P-loop containing nucleoside triphosphate hydrolases"/>
    <property type="match status" value="1"/>
</dbReference>
<feature type="domain" description="DNA polymerase III delta subunit-like C-terminal" evidence="10">
    <location>
        <begin position="200"/>
        <end position="309"/>
    </location>
</feature>
<protein>
    <recommendedName>
        <fullName evidence="2">DNA polymerase III subunit delta</fullName>
        <ecNumber evidence="1">2.7.7.7</ecNumber>
    </recommendedName>
</protein>
<proteinExistence type="inferred from homology"/>
<dbReference type="GO" id="GO:0009360">
    <property type="term" value="C:DNA polymerase III complex"/>
    <property type="evidence" value="ECO:0007669"/>
    <property type="project" value="InterPro"/>
</dbReference>
<accession>A0A941EGI6</accession>
<keyword evidence="6" id="KW-0239">DNA-directed DNA polymerase</keyword>
<dbReference type="EC" id="2.7.7.7" evidence="1"/>
<evidence type="ECO:0000256" key="8">
    <source>
        <dbReference type="ARBA" id="ARBA00049244"/>
    </source>
</evidence>
<sequence length="310" mass="32560">MAVTDVPPLTLVTGPEELLADRAVAEVVAAAKKQDPAVEICDVIPGQLSAGGFAELVSPSLFGEAKVVIVRGVQDLTAEQTTEVTRYLADPADTTVLVLVHAGGVKGKAFLDAVKKRKPNLVDCPKLSKPGDRIGFIKSEVRRAKRAITDDAARALSDAVGSDLRELAAAVSQLVDDTEGTVDETTVAKYYQGRAEVSGFTIADLAIEGRRFEALEQLRFALDTGVAPVLIVSALATGLRRLGKVAASGGGTAKDLGLPPWQLDKLRKQSRSWSPPRLAAALRAVADADAAVKGAAADPYYALEKLVLSL</sequence>
<dbReference type="GO" id="GO:0006261">
    <property type="term" value="P:DNA-templated DNA replication"/>
    <property type="evidence" value="ECO:0007669"/>
    <property type="project" value="TreeGrafter"/>
</dbReference>
<dbReference type="PANTHER" id="PTHR34388">
    <property type="entry name" value="DNA POLYMERASE III SUBUNIT DELTA"/>
    <property type="match status" value="1"/>
</dbReference>
<evidence type="ECO:0000256" key="4">
    <source>
        <dbReference type="ARBA" id="ARBA00022695"/>
    </source>
</evidence>
<dbReference type="Pfam" id="PF21694">
    <property type="entry name" value="DNA_pol3_delta_C"/>
    <property type="match status" value="1"/>
</dbReference>
<keyword evidence="3 11" id="KW-0808">Transferase</keyword>
<evidence type="ECO:0000259" key="9">
    <source>
        <dbReference type="Pfam" id="PF06144"/>
    </source>
</evidence>
<dbReference type="GO" id="GO:0003677">
    <property type="term" value="F:DNA binding"/>
    <property type="evidence" value="ECO:0007669"/>
    <property type="project" value="InterPro"/>
</dbReference>
<evidence type="ECO:0000259" key="10">
    <source>
        <dbReference type="Pfam" id="PF21694"/>
    </source>
</evidence>
<reference evidence="11" key="1">
    <citation type="submission" date="2021-04" db="EMBL/GenBank/DDBJ databases">
        <title>Genome based classification of Actinospica acidithermotolerans sp. nov., an actinobacterium isolated from an Indonesian hot spring.</title>
        <authorList>
            <person name="Kusuma A.B."/>
            <person name="Putra K.E."/>
            <person name="Nafisah S."/>
            <person name="Loh J."/>
            <person name="Nouioui I."/>
            <person name="Goodfellow M."/>
        </authorList>
    </citation>
    <scope>NUCLEOTIDE SEQUENCE</scope>
    <source>
        <strain evidence="11">MGRD01-02</strain>
    </source>
</reference>
<dbReference type="InterPro" id="IPR010372">
    <property type="entry name" value="DNA_pol3_delta_N"/>
</dbReference>
<dbReference type="SUPFAM" id="SSF48019">
    <property type="entry name" value="post-AAA+ oligomerization domain-like"/>
    <property type="match status" value="1"/>
</dbReference>
<evidence type="ECO:0000256" key="2">
    <source>
        <dbReference type="ARBA" id="ARBA00017703"/>
    </source>
</evidence>
<keyword evidence="4 11" id="KW-0548">Nucleotidyltransferase</keyword>
<dbReference type="PANTHER" id="PTHR34388:SF1">
    <property type="entry name" value="DNA POLYMERASE III SUBUNIT DELTA"/>
    <property type="match status" value="1"/>
</dbReference>
<dbReference type="Pfam" id="PF06144">
    <property type="entry name" value="DNA_pol3_delta"/>
    <property type="match status" value="1"/>
</dbReference>
<evidence type="ECO:0000313" key="11">
    <source>
        <dbReference type="EMBL" id="MBR7828684.1"/>
    </source>
</evidence>
<dbReference type="NCBIfam" id="TIGR01128">
    <property type="entry name" value="holA"/>
    <property type="match status" value="1"/>
</dbReference>
<comment type="catalytic activity">
    <reaction evidence="8">
        <text>DNA(n) + a 2'-deoxyribonucleoside 5'-triphosphate = DNA(n+1) + diphosphate</text>
        <dbReference type="Rhea" id="RHEA:22508"/>
        <dbReference type="Rhea" id="RHEA-COMP:17339"/>
        <dbReference type="Rhea" id="RHEA-COMP:17340"/>
        <dbReference type="ChEBI" id="CHEBI:33019"/>
        <dbReference type="ChEBI" id="CHEBI:61560"/>
        <dbReference type="ChEBI" id="CHEBI:173112"/>
        <dbReference type="EC" id="2.7.7.7"/>
    </reaction>
</comment>
<dbReference type="EMBL" id="JAGSOH010000062">
    <property type="protein sequence ID" value="MBR7828684.1"/>
    <property type="molecule type" value="Genomic_DNA"/>
</dbReference>
<name>A0A941EGI6_9ACTN</name>
<dbReference type="Gene3D" id="3.40.50.300">
    <property type="entry name" value="P-loop containing nucleotide triphosphate hydrolases"/>
    <property type="match status" value="1"/>
</dbReference>
<keyword evidence="5" id="KW-0235">DNA replication</keyword>
<evidence type="ECO:0000256" key="3">
    <source>
        <dbReference type="ARBA" id="ARBA00022679"/>
    </source>
</evidence>
<dbReference type="AlphaFoldDB" id="A0A941EGI6"/>
<dbReference type="Proteomes" id="UP000676325">
    <property type="component" value="Unassembled WGS sequence"/>
</dbReference>
<dbReference type="InterPro" id="IPR027417">
    <property type="entry name" value="P-loop_NTPase"/>
</dbReference>
<evidence type="ECO:0000256" key="1">
    <source>
        <dbReference type="ARBA" id="ARBA00012417"/>
    </source>
</evidence>
<feature type="domain" description="DNA polymerase III delta N-terminal" evidence="9">
    <location>
        <begin position="12"/>
        <end position="103"/>
    </location>
</feature>
<evidence type="ECO:0000313" key="12">
    <source>
        <dbReference type="Proteomes" id="UP000676325"/>
    </source>
</evidence>
<evidence type="ECO:0000256" key="7">
    <source>
        <dbReference type="ARBA" id="ARBA00034754"/>
    </source>
</evidence>
<dbReference type="InterPro" id="IPR048466">
    <property type="entry name" value="DNA_pol3_delta-like_C"/>
</dbReference>
<dbReference type="InterPro" id="IPR005790">
    <property type="entry name" value="DNA_polIII_delta"/>
</dbReference>
<comment type="similarity">
    <text evidence="7">Belongs to the DNA polymerase HolA subunit family.</text>
</comment>
<dbReference type="Gene3D" id="1.20.272.10">
    <property type="match status" value="1"/>
</dbReference>
<gene>
    <name evidence="11" type="primary">holA</name>
    <name evidence="11" type="ORF">KDK95_20415</name>
</gene>
<evidence type="ECO:0000256" key="6">
    <source>
        <dbReference type="ARBA" id="ARBA00022932"/>
    </source>
</evidence>
<dbReference type="InterPro" id="IPR008921">
    <property type="entry name" value="DNA_pol3_clamp-load_cplx_C"/>
</dbReference>
<organism evidence="11 12">
    <name type="scientific">Actinospica acidithermotolerans</name>
    <dbReference type="NCBI Taxonomy" id="2828514"/>
    <lineage>
        <taxon>Bacteria</taxon>
        <taxon>Bacillati</taxon>
        <taxon>Actinomycetota</taxon>
        <taxon>Actinomycetes</taxon>
        <taxon>Catenulisporales</taxon>
        <taxon>Actinospicaceae</taxon>
        <taxon>Actinospica</taxon>
    </lineage>
</organism>
<comment type="caution">
    <text evidence="11">The sequence shown here is derived from an EMBL/GenBank/DDBJ whole genome shotgun (WGS) entry which is preliminary data.</text>
</comment>
<dbReference type="GO" id="GO:0003887">
    <property type="term" value="F:DNA-directed DNA polymerase activity"/>
    <property type="evidence" value="ECO:0007669"/>
    <property type="project" value="UniProtKB-KW"/>
</dbReference>
<evidence type="ECO:0000256" key="5">
    <source>
        <dbReference type="ARBA" id="ARBA00022705"/>
    </source>
</evidence>